<dbReference type="PROSITE" id="PS51257">
    <property type="entry name" value="PROKAR_LIPOPROTEIN"/>
    <property type="match status" value="1"/>
</dbReference>
<dbReference type="Proteomes" id="UP001172155">
    <property type="component" value="Unassembled WGS sequence"/>
</dbReference>
<organism evidence="2 3">
    <name type="scientific">Schizothecium vesticola</name>
    <dbReference type="NCBI Taxonomy" id="314040"/>
    <lineage>
        <taxon>Eukaryota</taxon>
        <taxon>Fungi</taxon>
        <taxon>Dikarya</taxon>
        <taxon>Ascomycota</taxon>
        <taxon>Pezizomycotina</taxon>
        <taxon>Sordariomycetes</taxon>
        <taxon>Sordariomycetidae</taxon>
        <taxon>Sordariales</taxon>
        <taxon>Schizotheciaceae</taxon>
        <taxon>Schizothecium</taxon>
    </lineage>
</organism>
<comment type="caution">
    <text evidence="2">The sequence shown here is derived from an EMBL/GenBank/DDBJ whole genome shotgun (WGS) entry which is preliminary data.</text>
</comment>
<accession>A0AA40F9H8</accession>
<dbReference type="EMBL" id="JAUKUD010000001">
    <property type="protein sequence ID" value="KAK0753699.1"/>
    <property type="molecule type" value="Genomic_DNA"/>
</dbReference>
<dbReference type="AlphaFoldDB" id="A0AA40F9H8"/>
<evidence type="ECO:0000313" key="2">
    <source>
        <dbReference type="EMBL" id="KAK0753699.1"/>
    </source>
</evidence>
<feature type="compositionally biased region" description="Basic and acidic residues" evidence="1">
    <location>
        <begin position="58"/>
        <end position="94"/>
    </location>
</feature>
<protein>
    <recommendedName>
        <fullName evidence="4">Fe2OG dioxygenase domain-containing protein</fullName>
    </recommendedName>
</protein>
<keyword evidence="3" id="KW-1185">Reference proteome</keyword>
<dbReference type="Gene3D" id="2.60.120.620">
    <property type="entry name" value="q2cbj1_9rhob like domain"/>
    <property type="match status" value="1"/>
</dbReference>
<gene>
    <name evidence="2" type="ORF">B0T18DRAFT_442245</name>
</gene>
<sequence length="577" mass="63852">MMNREDGQDCLGGDFSAVSMELAKFIMSTSLTYACGGTIPIKGEFHVDTAQRRSKRLGKNDKTPDKVDDSKDATKPDDAKRADEIDNTEYKDDIPSTPPITLRWDSPGGRVSKVTIPLWIQGSDVQDKKYRNTAKMFRSAFSSDFCPYEFGIIDTLTQALLPTTKEGAPTTKGVRAELYALNIYSAPSGIFKSHVDTPRSDVQFGSLVISLAYHHEGGQLVVRHVGHSITYDWGTSAAGETDAVHWAAFYSDCEHEVREVSHGHPVTPTYNLYYAPGRVLTDATFMPRGDVLGVCCLHGYAHSSRSAGKALPAVLKGFDMAVYAVFRAQGLDVQVHPVADRVVDDLEFDRDPKYQPDSPRFNTRAGTLGQLEASDVGGNDGDTWDDIWADWSHDRLDSRSAGRALLFINEAKKASRHTTAAATITFFETASAQQLYNLSNSGPGFFIRGHHIKTTQHGRPSRVVTISGPREVLDLPSLFNDFEQRFNFHIDGIEPLDRQRTTQDAYEIRFASFYCQAEMAVISINRDTNFRDIGVQILYSRDPCEPPIPTASITQLATSWPATPQPATLQHVNVTKG</sequence>
<evidence type="ECO:0008006" key="4">
    <source>
        <dbReference type="Google" id="ProtNLM"/>
    </source>
</evidence>
<reference evidence="2" key="1">
    <citation type="submission" date="2023-06" db="EMBL/GenBank/DDBJ databases">
        <title>Genome-scale phylogeny and comparative genomics of the fungal order Sordariales.</title>
        <authorList>
            <consortium name="Lawrence Berkeley National Laboratory"/>
            <person name="Hensen N."/>
            <person name="Bonometti L."/>
            <person name="Westerberg I."/>
            <person name="Brannstrom I.O."/>
            <person name="Guillou S."/>
            <person name="Cros-Aarteil S."/>
            <person name="Calhoun S."/>
            <person name="Haridas S."/>
            <person name="Kuo A."/>
            <person name="Mondo S."/>
            <person name="Pangilinan J."/>
            <person name="Riley R."/>
            <person name="LaButti K."/>
            <person name="Andreopoulos B."/>
            <person name="Lipzen A."/>
            <person name="Chen C."/>
            <person name="Yanf M."/>
            <person name="Daum C."/>
            <person name="Ng V."/>
            <person name="Clum A."/>
            <person name="Steindorff A."/>
            <person name="Ohm R."/>
            <person name="Martin F."/>
            <person name="Silar P."/>
            <person name="Natvig D."/>
            <person name="Lalanne C."/>
            <person name="Gautier V."/>
            <person name="Ament-velasquez S.L."/>
            <person name="Kruys A."/>
            <person name="Hutchinson M.I."/>
            <person name="Powell A.J."/>
            <person name="Barry K."/>
            <person name="Miller A.N."/>
            <person name="Grigoriev I.V."/>
            <person name="Debuchy R."/>
            <person name="Gladieux P."/>
            <person name="Thoren M.H."/>
            <person name="Johannesson H."/>
        </authorList>
    </citation>
    <scope>NUCLEOTIDE SEQUENCE</scope>
    <source>
        <strain evidence="2">SMH3187-1</strain>
    </source>
</reference>
<proteinExistence type="predicted"/>
<dbReference type="PANTHER" id="PTHR33099:SF7">
    <property type="entry name" value="MYND-TYPE DOMAIN-CONTAINING PROTEIN"/>
    <property type="match status" value="1"/>
</dbReference>
<evidence type="ECO:0000256" key="1">
    <source>
        <dbReference type="SAM" id="MobiDB-lite"/>
    </source>
</evidence>
<feature type="region of interest" description="Disordered" evidence="1">
    <location>
        <begin position="50"/>
        <end position="106"/>
    </location>
</feature>
<name>A0AA40F9H8_9PEZI</name>
<evidence type="ECO:0000313" key="3">
    <source>
        <dbReference type="Proteomes" id="UP001172155"/>
    </source>
</evidence>
<dbReference type="PANTHER" id="PTHR33099">
    <property type="entry name" value="FE2OG DIOXYGENASE DOMAIN-CONTAINING PROTEIN"/>
    <property type="match status" value="1"/>
</dbReference>